<keyword evidence="4 8" id="KW-0812">Transmembrane</keyword>
<evidence type="ECO:0000256" key="7">
    <source>
        <dbReference type="ARBA" id="ARBA00023237"/>
    </source>
</evidence>
<feature type="domain" description="TonB-dependent receptor plug" evidence="12">
    <location>
        <begin position="62"/>
        <end position="179"/>
    </location>
</feature>
<evidence type="ECO:0000259" key="12">
    <source>
        <dbReference type="Pfam" id="PF07715"/>
    </source>
</evidence>
<protein>
    <recommendedName>
        <fullName evidence="15">TonB-dependent receptor</fullName>
    </recommendedName>
</protein>
<keyword evidence="3 8" id="KW-1134">Transmembrane beta strand</keyword>
<dbReference type="InterPro" id="IPR012910">
    <property type="entry name" value="Plug_dom"/>
</dbReference>
<evidence type="ECO:0000313" key="14">
    <source>
        <dbReference type="Proteomes" id="UP000029391"/>
    </source>
</evidence>
<evidence type="ECO:0000256" key="1">
    <source>
        <dbReference type="ARBA" id="ARBA00004571"/>
    </source>
</evidence>
<dbReference type="eggNOG" id="COG1629">
    <property type="taxonomic scope" value="Bacteria"/>
</dbReference>
<dbReference type="InterPro" id="IPR036942">
    <property type="entry name" value="Beta-barrel_TonB_sf"/>
</dbReference>
<evidence type="ECO:0000256" key="4">
    <source>
        <dbReference type="ARBA" id="ARBA00022692"/>
    </source>
</evidence>
<dbReference type="GO" id="GO:0009279">
    <property type="term" value="C:cell outer membrane"/>
    <property type="evidence" value="ECO:0007669"/>
    <property type="project" value="UniProtKB-SubCell"/>
</dbReference>
<comment type="subcellular location">
    <subcellularLocation>
        <location evidence="1 8">Cell outer membrane</location>
        <topology evidence="1 8">Multi-pass membrane protein</topology>
    </subcellularLocation>
</comment>
<evidence type="ECO:0000313" key="13">
    <source>
        <dbReference type="EMBL" id="KFN49021.1"/>
    </source>
</evidence>
<feature type="domain" description="TonB-dependent receptor-like beta-barrel" evidence="11">
    <location>
        <begin position="475"/>
        <end position="900"/>
    </location>
</feature>
<dbReference type="Gene3D" id="2.170.130.10">
    <property type="entry name" value="TonB-dependent receptor, plug domain"/>
    <property type="match status" value="1"/>
</dbReference>
<evidence type="ECO:0008006" key="15">
    <source>
        <dbReference type="Google" id="ProtNLM"/>
    </source>
</evidence>
<dbReference type="EMBL" id="AWXU01000044">
    <property type="protein sequence ID" value="KFN49021.1"/>
    <property type="molecule type" value="Genomic_DNA"/>
</dbReference>
<comment type="similarity">
    <text evidence="8 9">Belongs to the TonB-dependent receptor family.</text>
</comment>
<evidence type="ECO:0000256" key="10">
    <source>
        <dbReference type="SAM" id="SignalP"/>
    </source>
</evidence>
<dbReference type="Pfam" id="PF07715">
    <property type="entry name" value="Plug"/>
    <property type="match status" value="1"/>
</dbReference>
<comment type="caution">
    <text evidence="13">The sequence shown here is derived from an EMBL/GenBank/DDBJ whole genome shotgun (WGS) entry which is preliminary data.</text>
</comment>
<keyword evidence="2 8" id="KW-0813">Transport</keyword>
<dbReference type="AlphaFoldDB" id="A0A091BBC4"/>
<dbReference type="Proteomes" id="UP000029391">
    <property type="component" value="Unassembled WGS sequence"/>
</dbReference>
<evidence type="ECO:0000256" key="5">
    <source>
        <dbReference type="ARBA" id="ARBA00023077"/>
    </source>
</evidence>
<evidence type="ECO:0000259" key="11">
    <source>
        <dbReference type="Pfam" id="PF00593"/>
    </source>
</evidence>
<dbReference type="InterPro" id="IPR039426">
    <property type="entry name" value="TonB-dep_rcpt-like"/>
</dbReference>
<name>A0A091BBC4_9GAMM</name>
<dbReference type="Gene3D" id="2.40.170.20">
    <property type="entry name" value="TonB-dependent receptor, beta-barrel domain"/>
    <property type="match status" value="1"/>
</dbReference>
<dbReference type="SUPFAM" id="SSF56935">
    <property type="entry name" value="Porins"/>
    <property type="match status" value="1"/>
</dbReference>
<proteinExistence type="inferred from homology"/>
<keyword evidence="5 9" id="KW-0798">TonB box</keyword>
<organism evidence="13 14">
    <name type="scientific">Arenimonas composti TR7-09 = DSM 18010</name>
    <dbReference type="NCBI Taxonomy" id="1121013"/>
    <lineage>
        <taxon>Bacteria</taxon>
        <taxon>Pseudomonadati</taxon>
        <taxon>Pseudomonadota</taxon>
        <taxon>Gammaproteobacteria</taxon>
        <taxon>Lysobacterales</taxon>
        <taxon>Lysobacteraceae</taxon>
        <taxon>Arenimonas</taxon>
    </lineage>
</organism>
<dbReference type="PANTHER" id="PTHR47234">
    <property type="match status" value="1"/>
</dbReference>
<evidence type="ECO:0000256" key="8">
    <source>
        <dbReference type="PROSITE-ProRule" id="PRU01360"/>
    </source>
</evidence>
<evidence type="ECO:0000256" key="9">
    <source>
        <dbReference type="RuleBase" id="RU003357"/>
    </source>
</evidence>
<feature type="signal peptide" evidence="10">
    <location>
        <begin position="1"/>
        <end position="31"/>
    </location>
</feature>
<feature type="chain" id="PRO_5001869630" description="TonB-dependent receptor" evidence="10">
    <location>
        <begin position="32"/>
        <end position="939"/>
    </location>
</feature>
<keyword evidence="14" id="KW-1185">Reference proteome</keyword>
<keyword evidence="7 8" id="KW-0998">Cell outer membrane</keyword>
<dbReference type="PANTHER" id="PTHR47234:SF1">
    <property type="entry name" value="TONB-DEPENDENT RECEPTOR"/>
    <property type="match status" value="1"/>
</dbReference>
<dbReference type="PROSITE" id="PS52016">
    <property type="entry name" value="TONB_DEPENDENT_REC_3"/>
    <property type="match status" value="1"/>
</dbReference>
<dbReference type="InterPro" id="IPR037066">
    <property type="entry name" value="Plug_dom_sf"/>
</dbReference>
<dbReference type="STRING" id="1121013.GCA_000426365_00774"/>
<dbReference type="InterPro" id="IPR000531">
    <property type="entry name" value="Beta-barrel_TonB"/>
</dbReference>
<dbReference type="RefSeq" id="WP_026816236.1">
    <property type="nucleotide sequence ID" value="NZ_AUFF01000001.1"/>
</dbReference>
<dbReference type="eggNOG" id="COG4771">
    <property type="taxonomic scope" value="Bacteria"/>
</dbReference>
<keyword evidence="6 8" id="KW-0472">Membrane</keyword>
<gene>
    <name evidence="13" type="ORF">P873_12820</name>
</gene>
<dbReference type="Pfam" id="PF00593">
    <property type="entry name" value="TonB_dep_Rec_b-barrel"/>
    <property type="match status" value="1"/>
</dbReference>
<evidence type="ECO:0000256" key="6">
    <source>
        <dbReference type="ARBA" id="ARBA00023136"/>
    </source>
</evidence>
<evidence type="ECO:0000256" key="2">
    <source>
        <dbReference type="ARBA" id="ARBA00022448"/>
    </source>
</evidence>
<keyword evidence="10" id="KW-0732">Signal</keyword>
<evidence type="ECO:0000256" key="3">
    <source>
        <dbReference type="ARBA" id="ARBA00022452"/>
    </source>
</evidence>
<accession>A0A091BBC4</accession>
<reference evidence="13 14" key="1">
    <citation type="submission" date="2013-09" db="EMBL/GenBank/DDBJ databases">
        <title>Genome sequencing of Arenimonas composti.</title>
        <authorList>
            <person name="Chen F."/>
            <person name="Wang G."/>
        </authorList>
    </citation>
    <scope>NUCLEOTIDE SEQUENCE [LARGE SCALE GENOMIC DNA]</scope>
    <source>
        <strain evidence="13 14">TR7-09</strain>
    </source>
</reference>
<sequence>MSNRSKTPKRNQLCAALVAAMLVPVSGTALAQQANDDDRDDERVTTLDRIVVTGSLIPQTEIETATPVTIITAEDISARGFATVAEVLKESSMSVGGVQGSQTSASFTQGAETISMFGLPVGFTKFLIDGRPMANFPALYNGSDAFNNISGIPIDLVERIEILPGGQSSLYGSDAIAGVVNIILRKNMDGSSVNARFGWYEHGGGQSQRVSFATGFGSKDERFNMMLGLQGEKRDAVWAHQRDWTRTYFTEGTSAPIASRDWLVNSPFTSYNWLVPDGSCDAVSDGFNGSVDQQVRPGFGTYCGSLDSVGYRTLANDKEAYQFYAHTTFDIADNARLYADFLYSREDVSYHVGANYTWWGTSVEWGYFYDPNYDDFFNLQRAFVPEDMGPGGYENSMSTDKSKAWALTFGVSGTIGNSMWDYDIGATFTRYSLDEVGFVRWAGPINDFFQDLVLGPQLGWDPYYGAYPVFDPDYQAFYRLLTPEEFNSFTGFATSRSETEDDFVRAQFVNGSLWQMGGGDAGVAVAVEGGRQSWTYRPHPGYMNGDVWGTTAVAGDGDRTRYSLTGELRTPWHDMFTTTVSARYDAYDVEGHTIDAPTWSFGAEFRPTDTILLRGKFGTAFRAPTLADLYQGASGYYSFVTDYYRCALQGYDYAEAPVSCPGADSNRQFFGTQSGSTDLKPIDADVWTVGIVLAPFERFSVALDYHSWQIENEVTTQSPNEIALIEARCRLGELDIASPTCIAALDQITRGASGRIDEIYTPKINVSKRDVEAFTVAVNYGWTWEGVGDFAVRGNFTRMVDYTYVQYTGDEPIDLLRRPGWSSDPKTKADASLTFRRDDWSTTLYANYMGKTPNYRARVYDDGVDPLGLADNLPSHTRWNWSFTWAPDEQFEVSLMVNNLFDDMPPRDYTYPGTTGAPYNSAQYDVLGRAFYVEARYRF</sequence>